<dbReference type="KEGG" id="vg:36844187"/>
<dbReference type="EMBL" id="MG011689">
    <property type="protein sequence ID" value="AVK75046.1"/>
    <property type="molecule type" value="Genomic_DNA"/>
</dbReference>
<gene>
    <name evidence="1" type="ORF">pqer_cds_624</name>
</gene>
<proteinExistence type="predicted"/>
<reference evidence="1" key="1">
    <citation type="journal article" date="2018" name="Nat. Commun.">
        <title>Diversity and evolution of the emerging Pandoraviridae family.</title>
        <authorList>
            <person name="Legendre M."/>
            <person name="Fabre E."/>
            <person name="Poirot O."/>
            <person name="Jeudy S."/>
            <person name="Lartigue A."/>
            <person name="Alempic J.M."/>
            <person name="Beucher L."/>
            <person name="Philippe N."/>
            <person name="Bertaux L."/>
            <person name="Christo-Foroux E."/>
            <person name="Labadie K."/>
            <person name="Coute Y."/>
            <person name="Abergel C."/>
            <person name="Claverie J.M."/>
        </authorList>
    </citation>
    <scope>NUCLEOTIDE SEQUENCE [LARGE SCALE GENOMIC DNA]</scope>
    <source>
        <strain evidence="1">Quercus</strain>
    </source>
</reference>
<dbReference type="Proteomes" id="UP000248852">
    <property type="component" value="Segment"/>
</dbReference>
<sequence>MSCKRRGQSLTSRRQRPRHACPWTDDLRAHVVWALVVASMAKKGKEVAAGDGPHQAIVPSVVDALCALAQTCSVTRTAVQDATIFVEALFATDDLPDHAWSHPDDRAVERRPGIVAGGDRYPIDYSSRGRLLARRTTLGRMNDGYSHVTFKNLPKCAQTIYVLFCGYLGSEPGYFRFTVDADVAECIVNGTQDEWWLGGGDDDDDGETVTFAVGGTRTRWAMRGYALLTQRGLFAAYSDRLHIHYIDVWCYVVGPD</sequence>
<dbReference type="GeneID" id="36844187"/>
<protein>
    <submittedName>
        <fullName evidence="1">Uncharacterized protein</fullName>
    </submittedName>
</protein>
<organism evidence="1">
    <name type="scientific">Pandoravirus quercus</name>
    <dbReference type="NCBI Taxonomy" id="2107709"/>
    <lineage>
        <taxon>Viruses</taxon>
        <taxon>Pandoravirus</taxon>
    </lineage>
</organism>
<dbReference type="RefSeq" id="YP_009483315.1">
    <property type="nucleotide sequence ID" value="NC_037667.1"/>
</dbReference>
<evidence type="ECO:0000313" key="1">
    <source>
        <dbReference type="EMBL" id="AVK75046.1"/>
    </source>
</evidence>
<accession>A0A2U7U9D8</accession>
<name>A0A2U7U9D8_9VIRU</name>